<feature type="compositionally biased region" description="Basic and acidic residues" evidence="1">
    <location>
        <begin position="30"/>
        <end position="40"/>
    </location>
</feature>
<proteinExistence type="predicted"/>
<keyword evidence="2" id="KW-0472">Membrane</keyword>
<dbReference type="AlphaFoldDB" id="A0AAV7GPQ4"/>
<feature type="region of interest" description="Disordered" evidence="1">
    <location>
        <begin position="14"/>
        <end position="45"/>
    </location>
</feature>
<feature type="transmembrane region" description="Helical" evidence="2">
    <location>
        <begin position="222"/>
        <end position="245"/>
    </location>
</feature>
<sequence length="252" mass="27967">MVIQFFRRGVGIGDQRTNNKRRKDATPTSIEKEASIDSHRQRSTLSNGSPPHFLGFLPPPTSTQSFCLGFGLLLLTLLCKSSFCLAVLSFLPEGFRFVLQEHCNCGLRITMDISESVILDIESLTLPPNKCSGSPKMTKALSRKGSCRMERRNGEEQEGDDLTKKLLAKVVCSQLEQSKQPFVPNKAIAATPIVANCTNLADAGEGRIKRFNRLMTINPRRILLLFASMSSMGTMILIYFTLAIYRRSASES</sequence>
<evidence type="ECO:0000256" key="2">
    <source>
        <dbReference type="SAM" id="Phobius"/>
    </source>
</evidence>
<keyword evidence="4" id="KW-1185">Reference proteome</keyword>
<keyword evidence="2" id="KW-0812">Transmembrane</keyword>
<evidence type="ECO:0000313" key="4">
    <source>
        <dbReference type="Proteomes" id="UP000775213"/>
    </source>
</evidence>
<reference evidence="3 4" key="1">
    <citation type="journal article" date="2021" name="Hortic Res">
        <title>Chromosome-scale assembly of the Dendrobium chrysotoxum genome enhances the understanding of orchid evolution.</title>
        <authorList>
            <person name="Zhang Y."/>
            <person name="Zhang G.Q."/>
            <person name="Zhang D."/>
            <person name="Liu X.D."/>
            <person name="Xu X.Y."/>
            <person name="Sun W.H."/>
            <person name="Yu X."/>
            <person name="Zhu X."/>
            <person name="Wang Z.W."/>
            <person name="Zhao X."/>
            <person name="Zhong W.Y."/>
            <person name="Chen H."/>
            <person name="Yin W.L."/>
            <person name="Huang T."/>
            <person name="Niu S.C."/>
            <person name="Liu Z.J."/>
        </authorList>
    </citation>
    <scope>NUCLEOTIDE SEQUENCE [LARGE SCALE GENOMIC DNA]</scope>
    <source>
        <strain evidence="3">Lindl</strain>
    </source>
</reference>
<evidence type="ECO:0000313" key="3">
    <source>
        <dbReference type="EMBL" id="KAH0463604.1"/>
    </source>
</evidence>
<protein>
    <submittedName>
        <fullName evidence="3">Uncharacterized protein</fullName>
    </submittedName>
</protein>
<keyword evidence="2" id="KW-1133">Transmembrane helix</keyword>
<accession>A0AAV7GPQ4</accession>
<evidence type="ECO:0000256" key="1">
    <source>
        <dbReference type="SAM" id="MobiDB-lite"/>
    </source>
</evidence>
<organism evidence="3 4">
    <name type="scientific">Dendrobium chrysotoxum</name>
    <name type="common">Orchid</name>
    <dbReference type="NCBI Taxonomy" id="161865"/>
    <lineage>
        <taxon>Eukaryota</taxon>
        <taxon>Viridiplantae</taxon>
        <taxon>Streptophyta</taxon>
        <taxon>Embryophyta</taxon>
        <taxon>Tracheophyta</taxon>
        <taxon>Spermatophyta</taxon>
        <taxon>Magnoliopsida</taxon>
        <taxon>Liliopsida</taxon>
        <taxon>Asparagales</taxon>
        <taxon>Orchidaceae</taxon>
        <taxon>Epidendroideae</taxon>
        <taxon>Malaxideae</taxon>
        <taxon>Dendrobiinae</taxon>
        <taxon>Dendrobium</taxon>
    </lineage>
</organism>
<dbReference type="PANTHER" id="PTHR34064">
    <property type="entry name" value="OS04G0672300 PROTEIN"/>
    <property type="match status" value="1"/>
</dbReference>
<dbReference type="EMBL" id="JAGFBR010000008">
    <property type="protein sequence ID" value="KAH0463604.1"/>
    <property type="molecule type" value="Genomic_DNA"/>
</dbReference>
<dbReference type="Proteomes" id="UP000775213">
    <property type="component" value="Unassembled WGS sequence"/>
</dbReference>
<name>A0AAV7GPQ4_DENCH</name>
<gene>
    <name evidence="3" type="ORF">IEQ34_008186</name>
</gene>
<dbReference type="PANTHER" id="PTHR34064:SF3">
    <property type="entry name" value="OS04G0672300 PROTEIN"/>
    <property type="match status" value="1"/>
</dbReference>
<feature type="region of interest" description="Disordered" evidence="1">
    <location>
        <begin position="135"/>
        <end position="158"/>
    </location>
</feature>
<comment type="caution">
    <text evidence="3">The sequence shown here is derived from an EMBL/GenBank/DDBJ whole genome shotgun (WGS) entry which is preliminary data.</text>
</comment>